<reference evidence="3" key="1">
    <citation type="submission" date="2024-03" db="EMBL/GenBank/DDBJ databases">
        <title>WGS assembly of Saponaria officinalis var. Norfolk2.</title>
        <authorList>
            <person name="Jenkins J."/>
            <person name="Shu S."/>
            <person name="Grimwood J."/>
            <person name="Barry K."/>
            <person name="Goodstein D."/>
            <person name="Schmutz J."/>
            <person name="Leebens-Mack J."/>
            <person name="Osbourn A."/>
        </authorList>
    </citation>
    <scope>NUCLEOTIDE SEQUENCE [LARGE SCALE GENOMIC DNA]</scope>
    <source>
        <strain evidence="3">JIC</strain>
    </source>
</reference>
<keyword evidence="2" id="KW-1133">Transmembrane helix</keyword>
<keyword evidence="2" id="KW-0472">Membrane</keyword>
<keyword evidence="4" id="KW-1185">Reference proteome</keyword>
<sequence length="107" mass="12644">MYSGQGPLGLPLALSLITMVKVNYLWNYLEPNRRNYLSRRTYLHKTEIQARRRKQGSLRSETEKGRTHQRGRRRPLQVRPAYTVDEKAVVLMMTIMIGDGERKRKEK</sequence>
<evidence type="ECO:0000256" key="2">
    <source>
        <dbReference type="SAM" id="Phobius"/>
    </source>
</evidence>
<name>A0AAW1MZJ2_SAPOF</name>
<protein>
    <submittedName>
        <fullName evidence="3">Uncharacterized protein</fullName>
    </submittedName>
</protein>
<feature type="region of interest" description="Disordered" evidence="1">
    <location>
        <begin position="48"/>
        <end position="79"/>
    </location>
</feature>
<dbReference type="EMBL" id="JBDFQZ010000002">
    <property type="protein sequence ID" value="KAK9750772.1"/>
    <property type="molecule type" value="Genomic_DNA"/>
</dbReference>
<proteinExistence type="predicted"/>
<evidence type="ECO:0000313" key="4">
    <source>
        <dbReference type="Proteomes" id="UP001443914"/>
    </source>
</evidence>
<gene>
    <name evidence="3" type="ORF">RND81_02G220900</name>
</gene>
<organism evidence="3 4">
    <name type="scientific">Saponaria officinalis</name>
    <name type="common">Common soapwort</name>
    <name type="synonym">Lychnis saponaria</name>
    <dbReference type="NCBI Taxonomy" id="3572"/>
    <lineage>
        <taxon>Eukaryota</taxon>
        <taxon>Viridiplantae</taxon>
        <taxon>Streptophyta</taxon>
        <taxon>Embryophyta</taxon>
        <taxon>Tracheophyta</taxon>
        <taxon>Spermatophyta</taxon>
        <taxon>Magnoliopsida</taxon>
        <taxon>eudicotyledons</taxon>
        <taxon>Gunneridae</taxon>
        <taxon>Pentapetalae</taxon>
        <taxon>Caryophyllales</taxon>
        <taxon>Caryophyllaceae</taxon>
        <taxon>Caryophylleae</taxon>
        <taxon>Saponaria</taxon>
    </lineage>
</organism>
<accession>A0AAW1MZJ2</accession>
<evidence type="ECO:0000313" key="3">
    <source>
        <dbReference type="EMBL" id="KAK9750772.1"/>
    </source>
</evidence>
<dbReference type="Proteomes" id="UP001443914">
    <property type="component" value="Unassembled WGS sequence"/>
</dbReference>
<feature type="transmembrane region" description="Helical" evidence="2">
    <location>
        <begin position="12"/>
        <end position="29"/>
    </location>
</feature>
<dbReference type="AlphaFoldDB" id="A0AAW1MZJ2"/>
<comment type="caution">
    <text evidence="3">The sequence shown here is derived from an EMBL/GenBank/DDBJ whole genome shotgun (WGS) entry which is preliminary data.</text>
</comment>
<evidence type="ECO:0000256" key="1">
    <source>
        <dbReference type="SAM" id="MobiDB-lite"/>
    </source>
</evidence>
<keyword evidence="2" id="KW-0812">Transmembrane</keyword>
<feature type="compositionally biased region" description="Basic residues" evidence="1">
    <location>
        <begin position="67"/>
        <end position="76"/>
    </location>
</feature>